<dbReference type="InterPro" id="IPR036375">
    <property type="entry name" value="Hemopexin-like_dom_sf"/>
</dbReference>
<feature type="signal peptide" evidence="1">
    <location>
        <begin position="1"/>
        <end position="23"/>
    </location>
</feature>
<evidence type="ECO:0000313" key="3">
    <source>
        <dbReference type="Proteomes" id="UP000030746"/>
    </source>
</evidence>
<dbReference type="Gene3D" id="2.110.10.10">
    <property type="entry name" value="Hemopexin-like domain"/>
    <property type="match status" value="1"/>
</dbReference>
<dbReference type="CTD" id="20237526"/>
<organism evidence="2 3">
    <name type="scientific">Lottia gigantea</name>
    <name type="common">Giant owl limpet</name>
    <dbReference type="NCBI Taxonomy" id="225164"/>
    <lineage>
        <taxon>Eukaryota</taxon>
        <taxon>Metazoa</taxon>
        <taxon>Spiralia</taxon>
        <taxon>Lophotrochozoa</taxon>
        <taxon>Mollusca</taxon>
        <taxon>Gastropoda</taxon>
        <taxon>Patellogastropoda</taxon>
        <taxon>Lottioidea</taxon>
        <taxon>Lottiidae</taxon>
        <taxon>Lottia</taxon>
    </lineage>
</organism>
<gene>
    <name evidence="2" type="ORF">LOTGIDRAFT_157862</name>
</gene>
<keyword evidence="3" id="KW-1185">Reference proteome</keyword>
<proteinExistence type="predicted"/>
<dbReference type="AlphaFoldDB" id="V4ATG6"/>
<dbReference type="SUPFAM" id="SSF50923">
    <property type="entry name" value="Hemopexin-like domain"/>
    <property type="match status" value="1"/>
</dbReference>
<protein>
    <recommendedName>
        <fullName evidence="4">Apple domain-containing protein</fullName>
    </recommendedName>
</protein>
<accession>V4ATG6</accession>
<dbReference type="GeneID" id="20237526"/>
<evidence type="ECO:0008006" key="4">
    <source>
        <dbReference type="Google" id="ProtNLM"/>
    </source>
</evidence>
<feature type="chain" id="PRO_5004717495" description="Apple domain-containing protein" evidence="1">
    <location>
        <begin position="24"/>
        <end position="331"/>
    </location>
</feature>
<name>V4ATG6_LOTGI</name>
<evidence type="ECO:0000256" key="1">
    <source>
        <dbReference type="SAM" id="SignalP"/>
    </source>
</evidence>
<dbReference type="EMBL" id="KB200701">
    <property type="protein sequence ID" value="ESP00583.1"/>
    <property type="molecule type" value="Genomic_DNA"/>
</dbReference>
<evidence type="ECO:0000313" key="2">
    <source>
        <dbReference type="EMBL" id="ESP00583.1"/>
    </source>
</evidence>
<dbReference type="KEGG" id="lgi:LOTGIDRAFT_157862"/>
<dbReference type="RefSeq" id="XP_009048702.1">
    <property type="nucleotide sequence ID" value="XM_009050454.1"/>
</dbReference>
<dbReference type="HOGENOM" id="CLU_840163_0_0_1"/>
<dbReference type="Proteomes" id="UP000030746">
    <property type="component" value="Unassembled WGS sequence"/>
</dbReference>
<keyword evidence="1" id="KW-0732">Signal</keyword>
<sequence>MLLNRTLITIIIFVLLDVRQSSASNNFISGLMNKVVENETISNNAGSWLEIRSNVYCGAFCLRDPSCTGFQFGDVVNGNVTNTSCSLLYGNVSLLTRDPMPGISIYSLEREPFSEIESTTQESETITLEPKTTTLPPHGPCSVDAAFTRQFDIVIIAGVWMYIYNSSAMLSVGPMQSIPVQTFLPGWSGSVAAAYMDSTTTFLYMITENKVKTYRMSDKMLQSTETTDQHYSSFPTVPPVIDAAIHYNGKKILISSDEVYTTTGSVPLSSKGSANVFDYLTTSPSGITGAALSWIARTPLFFAGSAIHVFQPNVSNTQGFWAPYGFLKCTI</sequence>
<reference evidence="2 3" key="1">
    <citation type="journal article" date="2013" name="Nature">
        <title>Insights into bilaterian evolution from three spiralian genomes.</title>
        <authorList>
            <person name="Simakov O."/>
            <person name="Marletaz F."/>
            <person name="Cho S.J."/>
            <person name="Edsinger-Gonzales E."/>
            <person name="Havlak P."/>
            <person name="Hellsten U."/>
            <person name="Kuo D.H."/>
            <person name="Larsson T."/>
            <person name="Lv J."/>
            <person name="Arendt D."/>
            <person name="Savage R."/>
            <person name="Osoegawa K."/>
            <person name="de Jong P."/>
            <person name="Grimwood J."/>
            <person name="Chapman J.A."/>
            <person name="Shapiro H."/>
            <person name="Aerts A."/>
            <person name="Otillar R.P."/>
            <person name="Terry A.Y."/>
            <person name="Boore J.L."/>
            <person name="Grigoriev I.V."/>
            <person name="Lindberg D.R."/>
            <person name="Seaver E.C."/>
            <person name="Weisblat D.A."/>
            <person name="Putnam N.H."/>
            <person name="Rokhsar D.S."/>
        </authorList>
    </citation>
    <scope>NUCLEOTIDE SEQUENCE [LARGE SCALE GENOMIC DNA]</scope>
</reference>